<dbReference type="InterPro" id="IPR013791">
    <property type="entry name" value="RNA3'-term_phos_cycl_insert"/>
</dbReference>
<gene>
    <name evidence="3" type="ORF">PGAL8A_00230500</name>
</gene>
<dbReference type="PANTHER" id="PTHR11096:SF1">
    <property type="entry name" value="RNA 3'-TERMINAL PHOSPHATE CYCLASE-LIKE PROTEIN"/>
    <property type="match status" value="1"/>
</dbReference>
<dbReference type="VEuPathDB" id="PlasmoDB:PGAL8A_00230500"/>
<dbReference type="OrthoDB" id="1911237at2759"/>
<dbReference type="InterPro" id="IPR037136">
    <property type="entry name" value="RNA3'_phos_cyclase_dom_sf"/>
</dbReference>
<feature type="domain" description="RNA 3'-terminal phosphate cyclase insert" evidence="2">
    <location>
        <begin position="204"/>
        <end position="279"/>
    </location>
</feature>
<dbReference type="RefSeq" id="XP_028527722.1">
    <property type="nucleotide sequence ID" value="XM_028671028.1"/>
</dbReference>
<evidence type="ECO:0000313" key="4">
    <source>
        <dbReference type="Proteomes" id="UP000220797"/>
    </source>
</evidence>
<organism evidence="3 4">
    <name type="scientific">Plasmodium gallinaceum</name>
    <dbReference type="NCBI Taxonomy" id="5849"/>
    <lineage>
        <taxon>Eukaryota</taxon>
        <taxon>Sar</taxon>
        <taxon>Alveolata</taxon>
        <taxon>Apicomplexa</taxon>
        <taxon>Aconoidasida</taxon>
        <taxon>Haemosporida</taxon>
        <taxon>Plasmodiidae</taxon>
        <taxon>Plasmodium</taxon>
        <taxon>Plasmodium (Haemamoeba)</taxon>
    </lineage>
</organism>
<dbReference type="EMBL" id="CVMV01000032">
    <property type="protein sequence ID" value="CRG94908.1"/>
    <property type="molecule type" value="Genomic_DNA"/>
</dbReference>
<name>A0A1J1GR15_PLAGA</name>
<accession>A0A1J1GR15</accession>
<feature type="domain" description="RNA 3'-terminal phosphate cyclase" evidence="1">
    <location>
        <begin position="2"/>
        <end position="437"/>
    </location>
</feature>
<dbReference type="GO" id="GO:0000479">
    <property type="term" value="P:endonucleolytic cleavage of tricistronic rRNA transcript (SSU-rRNA, 5.8S rRNA, LSU-rRNA)"/>
    <property type="evidence" value="ECO:0007669"/>
    <property type="project" value="TreeGrafter"/>
</dbReference>
<dbReference type="Pfam" id="PF01137">
    <property type="entry name" value="RTC"/>
    <property type="match status" value="1"/>
</dbReference>
<keyword evidence="3" id="KW-0436">Ligase</keyword>
<evidence type="ECO:0000259" key="2">
    <source>
        <dbReference type="Pfam" id="PF05189"/>
    </source>
</evidence>
<dbReference type="EC" id="6.5.1.4" evidence="3"/>
<dbReference type="GO" id="GO:0005730">
    <property type="term" value="C:nucleolus"/>
    <property type="evidence" value="ECO:0007669"/>
    <property type="project" value="TreeGrafter"/>
</dbReference>
<dbReference type="Proteomes" id="UP000220797">
    <property type="component" value="Unassembled WGS sequence"/>
</dbReference>
<dbReference type="PANTHER" id="PTHR11096">
    <property type="entry name" value="RNA 3' TERMINAL PHOSPHATE CYCLASE"/>
    <property type="match status" value="1"/>
</dbReference>
<dbReference type="GO" id="GO:0004521">
    <property type="term" value="F:RNA endonuclease activity"/>
    <property type="evidence" value="ECO:0007669"/>
    <property type="project" value="TreeGrafter"/>
</dbReference>
<dbReference type="InterPro" id="IPR023797">
    <property type="entry name" value="RNA3'_phos_cyclase_dom"/>
</dbReference>
<comment type="caution">
    <text evidence="3">The sequence shown here is derived from an EMBL/GenBank/DDBJ whole genome shotgun (WGS) entry which is preliminary data.</text>
</comment>
<dbReference type="GeneID" id="39730832"/>
<keyword evidence="4" id="KW-1185">Reference proteome</keyword>
<dbReference type="InterPro" id="IPR013792">
    <property type="entry name" value="RNA3'P_cycl/enolpyr_Trfase_a/b"/>
</dbReference>
<evidence type="ECO:0000313" key="3">
    <source>
        <dbReference type="EMBL" id="CRG94908.1"/>
    </source>
</evidence>
<dbReference type="OMA" id="FFMNNLK"/>
<dbReference type="GO" id="GO:0003963">
    <property type="term" value="F:RNA-3'-phosphate cyclase activity"/>
    <property type="evidence" value="ECO:0007669"/>
    <property type="project" value="UniProtKB-EC"/>
</dbReference>
<reference evidence="3" key="1">
    <citation type="submission" date="2015-04" db="EMBL/GenBank/DDBJ databases">
        <authorList>
            <consortium name="Pathogen Informatics"/>
        </authorList>
    </citation>
    <scope>NUCLEOTIDE SEQUENCE [LARGE SCALE GENOMIC DNA]</scope>
    <source>
        <strain evidence="3">8A</strain>
    </source>
</reference>
<evidence type="ECO:0000259" key="1">
    <source>
        <dbReference type="Pfam" id="PF01137"/>
    </source>
</evidence>
<sequence length="466" mass="53931">MEFNGSNYFRFRLALSLISGKAITIKNIRKNKNGIKNDKELNEVNKKLEIEGLREYEAKILKLIDKLCDNTIIKINENGDELYFKPGFLIGNVNDEVRINDLNITFHCGKERSITYFLEFLLMIVPFFKNPVKLLLKGITDDSIDSTVYTLKIVSEHFFKTFLKVDENFLNITILKRGIKSDFSGEVSFFMNNLKSVNPFDISDPGLIKKIRGSIFCNKISLIFRNKFMNCAKKNLFQFTPYVNIEIEKAKFQKSDEENHFISLSLFAHTQNNCIYATDLCIDEFLLQHVKDTLNINNKRSNTDSISHGIINGNSIQNYENKLECKKIEENFLINNNDPSSKEENSCIDYNNFSNGITHNFHQVDIYERLGFFISLKMINEIKGLSSIDTNYQWLPILYMALANDTSVSKITLNILKPYSIVLIRLLSDFFSVAFDIKKVEKSQIDYSYIIKCVGVGYRNFSKKTF</sequence>
<proteinExistence type="predicted"/>
<dbReference type="InterPro" id="IPR000228">
    <property type="entry name" value="RNA3'_term_phos_cyc"/>
</dbReference>
<dbReference type="AlphaFoldDB" id="A0A1J1GR15"/>
<protein>
    <submittedName>
        <fullName evidence="3">RNA 3'-terminal phosphate cyclase-like protein, putative</fullName>
        <ecNumber evidence="3">6.5.1.4</ecNumber>
    </submittedName>
</protein>
<dbReference type="Gene3D" id="3.65.10.20">
    <property type="entry name" value="RNA 3'-terminal phosphate cyclase domain"/>
    <property type="match status" value="2"/>
</dbReference>
<dbReference type="SUPFAM" id="SSF55205">
    <property type="entry name" value="EPT/RTPC-like"/>
    <property type="match status" value="1"/>
</dbReference>
<dbReference type="Pfam" id="PF05189">
    <property type="entry name" value="RTC_insert"/>
    <property type="match status" value="1"/>
</dbReference>